<organism evidence="2 3">
    <name type="scientific">Emiliania huxleyi (strain CCMP1516)</name>
    <dbReference type="NCBI Taxonomy" id="280463"/>
    <lineage>
        <taxon>Eukaryota</taxon>
        <taxon>Haptista</taxon>
        <taxon>Haptophyta</taxon>
        <taxon>Prymnesiophyceae</taxon>
        <taxon>Isochrysidales</taxon>
        <taxon>Noelaerhabdaceae</taxon>
        <taxon>Emiliania</taxon>
    </lineage>
</organism>
<accession>A0A0D3JMK9</accession>
<protein>
    <submittedName>
        <fullName evidence="2">Uncharacterized protein</fullName>
    </submittedName>
</protein>
<dbReference type="PaxDb" id="2903-EOD24744"/>
<reference evidence="2" key="2">
    <citation type="submission" date="2024-10" db="UniProtKB">
        <authorList>
            <consortium name="EnsemblProtists"/>
        </authorList>
    </citation>
    <scope>IDENTIFICATION</scope>
</reference>
<dbReference type="AlphaFoldDB" id="A0A0D3JMK9"/>
<evidence type="ECO:0000313" key="3">
    <source>
        <dbReference type="Proteomes" id="UP000013827"/>
    </source>
</evidence>
<sequence>MIEPGPPSPRSAPIGASVDPTEDSRVNVGALEAKWVGWSADLEETGRLFGGVADDVDETPDGLLSPFPSDEAGLGLGTPRRGSGIFRRHVRRRPLEWVVRCTPVYYGWVAAGLHVVAQVVAAPGQPYCVGAVIDSLVRDARFAGWWTAILPAGGRSDNPQDFDMRLEELVEGADPVLETSSRILGVAANPAASADPAASLNAGGCGGGTGPCGTNDAHVAARAAGALSLQALVALGCAVAAPLPLLVRRQELLLQVSLLSASTALLLMSHLRTNVAHQTASLLLGGAYALANSYSTTLWEYFFGAADAQRIKQTSLAITSATSGLAVWGFAHARARAGGGKHYGEAMDACAYLGFGLAAADLLLLAKPETLEAIVRRAPTWEQLLARRQRATYFSVSSQLSRCLDCCGLGGSRGYRWQRPPLEVDADLPLEQVGA</sequence>
<keyword evidence="3" id="KW-1185">Reference proteome</keyword>
<feature type="compositionally biased region" description="Pro residues" evidence="1">
    <location>
        <begin position="1"/>
        <end position="10"/>
    </location>
</feature>
<dbReference type="KEGG" id="ehx:EMIHUDRAFT_457710"/>
<dbReference type="HOGENOM" id="CLU_630802_0_0_1"/>
<evidence type="ECO:0000256" key="1">
    <source>
        <dbReference type="SAM" id="MobiDB-lite"/>
    </source>
</evidence>
<dbReference type="GeneID" id="17270294"/>
<dbReference type="EnsemblProtists" id="EOD24744">
    <property type="protein sequence ID" value="EOD24744"/>
    <property type="gene ID" value="EMIHUDRAFT_457710"/>
</dbReference>
<proteinExistence type="predicted"/>
<name>A0A0D3JMK9_EMIH1</name>
<dbReference type="Proteomes" id="UP000013827">
    <property type="component" value="Unassembled WGS sequence"/>
</dbReference>
<reference evidence="3" key="1">
    <citation type="journal article" date="2013" name="Nature">
        <title>Pan genome of the phytoplankton Emiliania underpins its global distribution.</title>
        <authorList>
            <person name="Read B.A."/>
            <person name="Kegel J."/>
            <person name="Klute M.J."/>
            <person name="Kuo A."/>
            <person name="Lefebvre S.C."/>
            <person name="Maumus F."/>
            <person name="Mayer C."/>
            <person name="Miller J."/>
            <person name="Monier A."/>
            <person name="Salamov A."/>
            <person name="Young J."/>
            <person name="Aguilar M."/>
            <person name="Claverie J.M."/>
            <person name="Frickenhaus S."/>
            <person name="Gonzalez K."/>
            <person name="Herman E.K."/>
            <person name="Lin Y.C."/>
            <person name="Napier J."/>
            <person name="Ogata H."/>
            <person name="Sarno A.F."/>
            <person name="Shmutz J."/>
            <person name="Schroeder D."/>
            <person name="de Vargas C."/>
            <person name="Verret F."/>
            <person name="von Dassow P."/>
            <person name="Valentin K."/>
            <person name="Van de Peer Y."/>
            <person name="Wheeler G."/>
            <person name="Dacks J.B."/>
            <person name="Delwiche C.F."/>
            <person name="Dyhrman S.T."/>
            <person name="Glockner G."/>
            <person name="John U."/>
            <person name="Richards T."/>
            <person name="Worden A.Z."/>
            <person name="Zhang X."/>
            <person name="Grigoriev I.V."/>
            <person name="Allen A.E."/>
            <person name="Bidle K."/>
            <person name="Borodovsky M."/>
            <person name="Bowler C."/>
            <person name="Brownlee C."/>
            <person name="Cock J.M."/>
            <person name="Elias M."/>
            <person name="Gladyshev V.N."/>
            <person name="Groth M."/>
            <person name="Guda C."/>
            <person name="Hadaegh A."/>
            <person name="Iglesias-Rodriguez M.D."/>
            <person name="Jenkins J."/>
            <person name="Jones B.M."/>
            <person name="Lawson T."/>
            <person name="Leese F."/>
            <person name="Lindquist E."/>
            <person name="Lobanov A."/>
            <person name="Lomsadze A."/>
            <person name="Malik S.B."/>
            <person name="Marsh M.E."/>
            <person name="Mackinder L."/>
            <person name="Mock T."/>
            <person name="Mueller-Roeber B."/>
            <person name="Pagarete A."/>
            <person name="Parker M."/>
            <person name="Probert I."/>
            <person name="Quesneville H."/>
            <person name="Raines C."/>
            <person name="Rensing S.A."/>
            <person name="Riano-Pachon D.M."/>
            <person name="Richier S."/>
            <person name="Rokitta S."/>
            <person name="Shiraiwa Y."/>
            <person name="Soanes D.M."/>
            <person name="van der Giezen M."/>
            <person name="Wahlund T.M."/>
            <person name="Williams B."/>
            <person name="Wilson W."/>
            <person name="Wolfe G."/>
            <person name="Wurch L.L."/>
        </authorList>
    </citation>
    <scope>NUCLEOTIDE SEQUENCE</scope>
</reference>
<dbReference type="RefSeq" id="XP_005777173.1">
    <property type="nucleotide sequence ID" value="XM_005777116.1"/>
</dbReference>
<evidence type="ECO:0000313" key="2">
    <source>
        <dbReference type="EnsemblProtists" id="EOD24744"/>
    </source>
</evidence>
<feature type="region of interest" description="Disordered" evidence="1">
    <location>
        <begin position="1"/>
        <end position="23"/>
    </location>
</feature>